<comment type="caution">
    <text evidence="2">The sequence shown here is derived from an EMBL/GenBank/DDBJ whole genome shotgun (WGS) entry which is preliminary data.</text>
</comment>
<accession>A0A061JFK4</accession>
<dbReference type="AlphaFoldDB" id="A0A061JFK4"/>
<protein>
    <submittedName>
        <fullName evidence="2">Uncharacterized protein</fullName>
    </submittedName>
</protein>
<evidence type="ECO:0000256" key="1">
    <source>
        <dbReference type="SAM" id="Coils"/>
    </source>
</evidence>
<proteinExistence type="predicted"/>
<dbReference type="RefSeq" id="WP_006302590.1">
    <property type="nucleotide sequence ID" value="NZ_ARPM03000202.1"/>
</dbReference>
<evidence type="ECO:0000313" key="3">
    <source>
        <dbReference type="Proteomes" id="UP000026922"/>
    </source>
</evidence>
<keyword evidence="1" id="KW-0175">Coiled coil</keyword>
<gene>
    <name evidence="2" type="ORF">K737_301203</name>
</gene>
<sequence length="157" mass="18008">MQNLIPLSFLDEAKPTEISQLSAEDLRSLMERLTEMAECLKNRKTLLEDGLNLKFTQTAQDKLNLDGRDTGTIRFDDGAYTIVAEMPKKVVWDQEKLETIIDKIPAGERKHYVKATYAIDERKYLGWSADLRKFFDEARSVHLGKPKFQIIDGGNDQ</sequence>
<evidence type="ECO:0000313" key="2">
    <source>
        <dbReference type="EMBL" id="ETZ04366.1"/>
    </source>
</evidence>
<dbReference type="EMBL" id="ARPM03000202">
    <property type="protein sequence ID" value="ETZ04366.1"/>
    <property type="molecule type" value="Genomic_DNA"/>
</dbReference>
<feature type="coiled-coil region" evidence="1">
    <location>
        <begin position="23"/>
        <end position="50"/>
    </location>
</feature>
<reference evidence="2 3" key="1">
    <citation type="journal article" date="2013" name="Genome Announc.">
        <title>Draft Genome Sequence of Holospora undulata Strain HU1, a Micronucleus-Specific Symbiont of the Ciliate Paramecium caudatum.</title>
        <authorList>
            <person name="Dohra H."/>
            <person name="Suzuki H."/>
            <person name="Suzuki T."/>
            <person name="Tanaka K."/>
            <person name="Fujishima M."/>
        </authorList>
    </citation>
    <scope>NUCLEOTIDE SEQUENCE [LARGE SCALE GENOMIC DNA]</scope>
    <source>
        <strain evidence="2 3">HU1</strain>
    </source>
</reference>
<name>A0A061JFK4_9PROT</name>
<dbReference type="Proteomes" id="UP000026922">
    <property type="component" value="Unassembled WGS sequence"/>
</dbReference>
<keyword evidence="3" id="KW-1185">Reference proteome</keyword>
<organism evidence="2 3">
    <name type="scientific">Holospora undulata HU1</name>
    <dbReference type="NCBI Taxonomy" id="1321371"/>
    <lineage>
        <taxon>Bacteria</taxon>
        <taxon>Pseudomonadati</taxon>
        <taxon>Pseudomonadota</taxon>
        <taxon>Alphaproteobacteria</taxon>
        <taxon>Holosporales</taxon>
        <taxon>Holosporaceae</taxon>
        <taxon>Holospora</taxon>
    </lineage>
</organism>